<dbReference type="PANTHER" id="PTHR31635">
    <property type="entry name" value="REVERSE TRANSCRIPTASE DOMAIN-CONTAINING PROTEIN-RELATED"/>
    <property type="match status" value="1"/>
</dbReference>
<evidence type="ECO:0000313" key="3">
    <source>
        <dbReference type="Proteomes" id="UP001633002"/>
    </source>
</evidence>
<dbReference type="PROSITE" id="PS50878">
    <property type="entry name" value="RT_POL"/>
    <property type="match status" value="1"/>
</dbReference>
<gene>
    <name evidence="2" type="ORF">R1sor_010947</name>
</gene>
<organism evidence="2 3">
    <name type="scientific">Riccia sorocarpa</name>
    <dbReference type="NCBI Taxonomy" id="122646"/>
    <lineage>
        <taxon>Eukaryota</taxon>
        <taxon>Viridiplantae</taxon>
        <taxon>Streptophyta</taxon>
        <taxon>Embryophyta</taxon>
        <taxon>Marchantiophyta</taxon>
        <taxon>Marchantiopsida</taxon>
        <taxon>Marchantiidae</taxon>
        <taxon>Marchantiales</taxon>
        <taxon>Ricciaceae</taxon>
        <taxon>Riccia</taxon>
    </lineage>
</organism>
<feature type="domain" description="Reverse transcriptase" evidence="1">
    <location>
        <begin position="1"/>
        <end position="158"/>
    </location>
</feature>
<accession>A0ABD3I0W4</accession>
<dbReference type="InterPro" id="IPR000477">
    <property type="entry name" value="RT_dom"/>
</dbReference>
<dbReference type="AlphaFoldDB" id="A0ABD3I0W4"/>
<evidence type="ECO:0000313" key="2">
    <source>
        <dbReference type="EMBL" id="KAL3696871.1"/>
    </source>
</evidence>
<reference evidence="2 3" key="1">
    <citation type="submission" date="2024-09" db="EMBL/GenBank/DDBJ databases">
        <title>Chromosome-scale assembly of Riccia sorocarpa.</title>
        <authorList>
            <person name="Paukszto L."/>
        </authorList>
    </citation>
    <scope>NUCLEOTIDE SEQUENCE [LARGE SCALE GENOMIC DNA]</scope>
    <source>
        <strain evidence="2">LP-2024</strain>
        <tissue evidence="2">Aerial parts of the thallus</tissue>
    </source>
</reference>
<name>A0ABD3I0W4_9MARC</name>
<proteinExistence type="predicted"/>
<sequence>MSEQEVIFVKLDFQKAYDRVSHLYLWKTLTALGMSQENLRRLVVGAAAQVHVNGYFTGRFAVTRGVRQRCPLAPLLFAIVTQPFMRLLREEEASGRIKGVNYGGDKTYTSAGRSFLYLRVNTSNPVNEGEISKAIIKKIEKRLAHWSNRLLSWPAKAILLRHVLAATPLYQLLSVGIKAKGIAGIEALCRQFLLGWSTNDRFKVTEKHRNDRLTGTETTGWQRPLSTNFSR</sequence>
<keyword evidence="3" id="KW-1185">Reference proteome</keyword>
<evidence type="ECO:0000259" key="1">
    <source>
        <dbReference type="PROSITE" id="PS50878"/>
    </source>
</evidence>
<dbReference type="PANTHER" id="PTHR31635:SF196">
    <property type="entry name" value="REVERSE TRANSCRIPTASE DOMAIN-CONTAINING PROTEIN-RELATED"/>
    <property type="match status" value="1"/>
</dbReference>
<dbReference type="EMBL" id="JBJQOH010000002">
    <property type="protein sequence ID" value="KAL3696871.1"/>
    <property type="molecule type" value="Genomic_DNA"/>
</dbReference>
<dbReference type="Pfam" id="PF00078">
    <property type="entry name" value="RVT_1"/>
    <property type="match status" value="1"/>
</dbReference>
<dbReference type="Proteomes" id="UP001633002">
    <property type="component" value="Unassembled WGS sequence"/>
</dbReference>
<protein>
    <recommendedName>
        <fullName evidence="1">Reverse transcriptase domain-containing protein</fullName>
    </recommendedName>
</protein>
<comment type="caution">
    <text evidence="2">The sequence shown here is derived from an EMBL/GenBank/DDBJ whole genome shotgun (WGS) entry which is preliminary data.</text>
</comment>